<dbReference type="EMBL" id="JALNTZ010000002">
    <property type="protein sequence ID" value="KAJ3660314.1"/>
    <property type="molecule type" value="Genomic_DNA"/>
</dbReference>
<keyword evidence="6" id="KW-1185">Reference proteome</keyword>
<dbReference type="InterPro" id="IPR011989">
    <property type="entry name" value="ARM-like"/>
</dbReference>
<feature type="domain" description="Cohesin subunit SCC3/SA HEAT-repeats" evidence="4">
    <location>
        <begin position="482"/>
        <end position="716"/>
    </location>
</feature>
<dbReference type="PANTHER" id="PTHR11199:SF0">
    <property type="entry name" value="LD34181P-RELATED"/>
    <property type="match status" value="1"/>
</dbReference>
<name>A0AA38IWI8_9CUCU</name>
<evidence type="ECO:0000256" key="2">
    <source>
        <dbReference type="SAM" id="MobiDB-lite"/>
    </source>
</evidence>
<sequence>MKKRMQLIPKKASHDRASQESKVTSTPRTMSPVVSLSPSVSTIANEEEPMEVDSNISTESGMSVHSDTPSVDGSVNTSHRKATKVREVKWEGFWTSLQPKNPESLYYKLMKQPGEVESIAIDFMNTYSNDKKTGIILILQLCVDLCGYKKLSVGKVYSFSEQNSKEFVQKMKSELMEEDLKKTGKFVFMKISRFGSVIDRIISEFLGHVVLLSLQSEALFDGIFTRHVLEFINCMSFSLLSCIRVTGVVLVLKFLTAFVDLYAKYFNDVRDKNGNSVETPEDNKKFAVETFIDFLYIIYDQNVLIPDNKCYTLKVKCAQEMCHWIEMFPDIFILKRRCLGRLAQLVLDHNEIVRRSALDTCEALITNEEIQNEMEQRIEMCLKVVSTRIIDTSSNVAVKAVTIFTKAVDKYREYLTETYIQCIVGRMFEKNITLAKAAGKFLAVYLRHQNEDPQQLLLHLVEVAYSKKEYAERVPFFLESCVQCIPELEDWKLFVTTLLNEEVTFQTRVRLLHILNENVRFSLTGKFSKVRQATFEVTELRSDDRLEIVNVVIPVFENLMCQFQTDKTCLKLLVEILSFIKYDSEDRENIQAYYPAIFGLLRELFSVSTDKDLLEVITTTFWYFCEKHYYLAKALIDDIKNKHVVALHADLEQLSPSLDRNLLTRLRGTSMKLSLLFVKFDLTNALQWDDIFQVWDMNSLKALKYLVTCCKWYLVWSLRKFIKSSMGENGVQINRSLYNNCKNFIYGCLEILRYTKDSESFLTFEELCDLYASFEKELQRKRRYSIFFVKIDEINHQEALVNFVAVSVIENTELGLAERQKYLAKLVDIIYLDVIPVEYFAKILRYYHTHYTEFGVIMQQVITQLALSHPALPLVIFHTLAQIYNEILAKNKIVNIRSVESKQLQQLARKFSSLKEIKSRYVLPKMVNMSITFSLKEKQNYQFFYFARHFAKLLDEVGRRDAYNIFAKMVPKEDRNDDVLLIFAATLKQKK</sequence>
<dbReference type="InterPro" id="IPR016024">
    <property type="entry name" value="ARM-type_fold"/>
</dbReference>
<dbReference type="Pfam" id="PF08514">
    <property type="entry name" value="STAG"/>
    <property type="match status" value="1"/>
</dbReference>
<feature type="region of interest" description="Disordered" evidence="2">
    <location>
        <begin position="1"/>
        <end position="39"/>
    </location>
</feature>
<evidence type="ECO:0000313" key="6">
    <source>
        <dbReference type="Proteomes" id="UP001168821"/>
    </source>
</evidence>
<dbReference type="InterPro" id="IPR056396">
    <property type="entry name" value="HEAT_SCC3-SA"/>
</dbReference>
<dbReference type="InterPro" id="IPR039662">
    <property type="entry name" value="Cohesin_Scc3/SA"/>
</dbReference>
<gene>
    <name evidence="5" type="ORF">Zmor_004766</name>
</gene>
<accession>A0AA38IWI8</accession>
<evidence type="ECO:0000259" key="3">
    <source>
        <dbReference type="Pfam" id="PF08514"/>
    </source>
</evidence>
<dbReference type="PANTHER" id="PTHR11199">
    <property type="entry name" value="STROMAL ANTIGEN"/>
    <property type="match status" value="1"/>
</dbReference>
<dbReference type="Pfam" id="PF24571">
    <property type="entry name" value="HEAT_SCC3-SA"/>
    <property type="match status" value="1"/>
</dbReference>
<feature type="domain" description="STAG" evidence="3">
    <location>
        <begin position="202"/>
        <end position="279"/>
    </location>
</feature>
<feature type="compositionally biased region" description="Polar residues" evidence="2">
    <location>
        <begin position="58"/>
        <end position="77"/>
    </location>
</feature>
<dbReference type="GO" id="GO:0003682">
    <property type="term" value="F:chromatin binding"/>
    <property type="evidence" value="ECO:0007669"/>
    <property type="project" value="TreeGrafter"/>
</dbReference>
<reference evidence="5" key="1">
    <citation type="journal article" date="2023" name="G3 (Bethesda)">
        <title>Whole genome assemblies of Zophobas morio and Tenebrio molitor.</title>
        <authorList>
            <person name="Kaur S."/>
            <person name="Stinson S.A."/>
            <person name="diCenzo G.C."/>
        </authorList>
    </citation>
    <scope>NUCLEOTIDE SEQUENCE</scope>
    <source>
        <strain evidence="5">QUZm001</strain>
    </source>
</reference>
<dbReference type="InterPro" id="IPR013721">
    <property type="entry name" value="STAG"/>
</dbReference>
<dbReference type="GO" id="GO:0007062">
    <property type="term" value="P:sister chromatid cohesion"/>
    <property type="evidence" value="ECO:0007669"/>
    <property type="project" value="UniProtKB-ARBA"/>
</dbReference>
<dbReference type="GO" id="GO:0000785">
    <property type="term" value="C:chromatin"/>
    <property type="evidence" value="ECO:0007669"/>
    <property type="project" value="TreeGrafter"/>
</dbReference>
<evidence type="ECO:0000259" key="4">
    <source>
        <dbReference type="Pfam" id="PF24571"/>
    </source>
</evidence>
<dbReference type="Proteomes" id="UP001168821">
    <property type="component" value="Unassembled WGS sequence"/>
</dbReference>
<organism evidence="5 6">
    <name type="scientific">Zophobas morio</name>
    <dbReference type="NCBI Taxonomy" id="2755281"/>
    <lineage>
        <taxon>Eukaryota</taxon>
        <taxon>Metazoa</taxon>
        <taxon>Ecdysozoa</taxon>
        <taxon>Arthropoda</taxon>
        <taxon>Hexapoda</taxon>
        <taxon>Insecta</taxon>
        <taxon>Pterygota</taxon>
        <taxon>Neoptera</taxon>
        <taxon>Endopterygota</taxon>
        <taxon>Coleoptera</taxon>
        <taxon>Polyphaga</taxon>
        <taxon>Cucujiformia</taxon>
        <taxon>Tenebrionidae</taxon>
        <taxon>Zophobas</taxon>
    </lineage>
</organism>
<comment type="caution">
    <text evidence="5">The sequence shown here is derived from an EMBL/GenBank/DDBJ whole genome shotgun (WGS) entry which is preliminary data.</text>
</comment>
<dbReference type="GO" id="GO:0008278">
    <property type="term" value="C:cohesin complex"/>
    <property type="evidence" value="ECO:0007669"/>
    <property type="project" value="TreeGrafter"/>
</dbReference>
<dbReference type="AlphaFoldDB" id="A0AA38IWI8"/>
<dbReference type="SUPFAM" id="SSF48371">
    <property type="entry name" value="ARM repeat"/>
    <property type="match status" value="1"/>
</dbReference>
<protein>
    <submittedName>
        <fullName evidence="5">Uncharacterized protein</fullName>
    </submittedName>
</protein>
<dbReference type="GO" id="GO:0005634">
    <property type="term" value="C:nucleus"/>
    <property type="evidence" value="ECO:0007669"/>
    <property type="project" value="TreeGrafter"/>
</dbReference>
<proteinExistence type="inferred from homology"/>
<evidence type="ECO:0000313" key="5">
    <source>
        <dbReference type="EMBL" id="KAJ3660314.1"/>
    </source>
</evidence>
<feature type="compositionally biased region" description="Polar residues" evidence="2">
    <location>
        <begin position="20"/>
        <end position="29"/>
    </location>
</feature>
<feature type="region of interest" description="Disordered" evidence="2">
    <location>
        <begin position="58"/>
        <end position="80"/>
    </location>
</feature>
<comment type="similarity">
    <text evidence="1">Belongs to the SCC3 family.</text>
</comment>
<dbReference type="Gene3D" id="1.25.10.10">
    <property type="entry name" value="Leucine-rich Repeat Variant"/>
    <property type="match status" value="1"/>
</dbReference>
<evidence type="ECO:0000256" key="1">
    <source>
        <dbReference type="ARBA" id="ARBA00005486"/>
    </source>
</evidence>